<dbReference type="AlphaFoldDB" id="U7VBJ4"/>
<dbReference type="GO" id="GO:0005737">
    <property type="term" value="C:cytoplasm"/>
    <property type="evidence" value="ECO:0007669"/>
    <property type="project" value="TreeGrafter"/>
</dbReference>
<dbReference type="InterPro" id="IPR045864">
    <property type="entry name" value="aa-tRNA-synth_II/BPL/LPL"/>
</dbReference>
<dbReference type="GO" id="GO:0006355">
    <property type="term" value="P:regulation of DNA-templated transcription"/>
    <property type="evidence" value="ECO:0007669"/>
    <property type="project" value="UniProtKB-UniRule"/>
</dbReference>
<evidence type="ECO:0000256" key="2">
    <source>
        <dbReference type="ARBA" id="ARBA00022741"/>
    </source>
</evidence>
<dbReference type="Pfam" id="PF02237">
    <property type="entry name" value="BPL_C"/>
    <property type="match status" value="1"/>
</dbReference>
<dbReference type="NCBIfam" id="TIGR00121">
    <property type="entry name" value="birA_ligase"/>
    <property type="match status" value="1"/>
</dbReference>
<feature type="binding site" evidence="5">
    <location>
        <begin position="117"/>
        <end position="119"/>
    </location>
    <ligand>
        <name>biotin</name>
        <dbReference type="ChEBI" id="CHEBI:57586"/>
    </ligand>
</feature>
<keyword evidence="5" id="KW-0804">Transcription</keyword>
<evidence type="ECO:0000313" key="8">
    <source>
        <dbReference type="Proteomes" id="UP000017081"/>
    </source>
</evidence>
<dbReference type="GO" id="GO:0003677">
    <property type="term" value="F:DNA binding"/>
    <property type="evidence" value="ECO:0007669"/>
    <property type="project" value="UniProtKB-UniRule"/>
</dbReference>
<evidence type="ECO:0000313" key="7">
    <source>
        <dbReference type="EMBL" id="ERT69092.1"/>
    </source>
</evidence>
<feature type="domain" description="BPL/LPL catalytic" evidence="6">
    <location>
        <begin position="82"/>
        <end position="258"/>
    </location>
</feature>
<proteinExistence type="inferred from homology"/>
<dbReference type="EC" id="6.3.4.15" evidence="5"/>
<keyword evidence="8" id="KW-1185">Reference proteome</keyword>
<evidence type="ECO:0000256" key="4">
    <source>
        <dbReference type="ARBA" id="ARBA00023267"/>
    </source>
</evidence>
<dbReference type="InterPro" id="IPR036388">
    <property type="entry name" value="WH-like_DNA-bd_sf"/>
</dbReference>
<dbReference type="PANTHER" id="PTHR12835">
    <property type="entry name" value="BIOTIN PROTEIN LIGASE"/>
    <property type="match status" value="1"/>
</dbReference>
<dbReference type="Pfam" id="PF03099">
    <property type="entry name" value="BPL_LplA_LipB"/>
    <property type="match status" value="1"/>
</dbReference>
<dbReference type="SUPFAM" id="SSF50037">
    <property type="entry name" value="C-terminal domain of transcriptional repressors"/>
    <property type="match status" value="1"/>
</dbReference>
<dbReference type="InterPro" id="IPR013196">
    <property type="entry name" value="HTH_11"/>
</dbReference>
<dbReference type="Proteomes" id="UP000017081">
    <property type="component" value="Unassembled WGS sequence"/>
</dbReference>
<dbReference type="Gene3D" id="3.30.930.10">
    <property type="entry name" value="Bira Bifunctional Protein, Domain 2"/>
    <property type="match status" value="1"/>
</dbReference>
<dbReference type="HAMAP" id="MF_00978">
    <property type="entry name" value="Bifunct_BirA"/>
    <property type="match status" value="1"/>
</dbReference>
<dbReference type="STRING" id="1319815.HMPREF0202_01059"/>
<dbReference type="PANTHER" id="PTHR12835:SF5">
    <property type="entry name" value="BIOTIN--PROTEIN LIGASE"/>
    <property type="match status" value="1"/>
</dbReference>
<comment type="caution">
    <text evidence="7">The sequence shown here is derived from an EMBL/GenBank/DDBJ whole genome shotgun (WGS) entry which is preliminary data.</text>
</comment>
<dbReference type="InterPro" id="IPR004143">
    <property type="entry name" value="BPL_LPL_catalytic"/>
</dbReference>
<dbReference type="Gene3D" id="2.30.30.100">
    <property type="match status" value="1"/>
</dbReference>
<evidence type="ECO:0000256" key="3">
    <source>
        <dbReference type="ARBA" id="ARBA00022840"/>
    </source>
</evidence>
<comment type="catalytic activity">
    <reaction evidence="5">
        <text>biotin + L-lysyl-[protein] + ATP = N(6)-biotinyl-L-lysyl-[protein] + AMP + diphosphate + H(+)</text>
        <dbReference type="Rhea" id="RHEA:11756"/>
        <dbReference type="Rhea" id="RHEA-COMP:9752"/>
        <dbReference type="Rhea" id="RHEA-COMP:10505"/>
        <dbReference type="ChEBI" id="CHEBI:15378"/>
        <dbReference type="ChEBI" id="CHEBI:29969"/>
        <dbReference type="ChEBI" id="CHEBI:30616"/>
        <dbReference type="ChEBI" id="CHEBI:33019"/>
        <dbReference type="ChEBI" id="CHEBI:57586"/>
        <dbReference type="ChEBI" id="CHEBI:83144"/>
        <dbReference type="ChEBI" id="CHEBI:456215"/>
        <dbReference type="EC" id="6.3.4.15"/>
    </reaction>
</comment>
<evidence type="ECO:0000259" key="6">
    <source>
        <dbReference type="PROSITE" id="PS51733"/>
    </source>
</evidence>
<dbReference type="HOGENOM" id="CLU_051096_0_1_0"/>
<dbReference type="GO" id="GO:0004077">
    <property type="term" value="F:biotin--[biotin carboxyl-carrier protein] ligase activity"/>
    <property type="evidence" value="ECO:0007669"/>
    <property type="project" value="UniProtKB-UniRule"/>
</dbReference>
<evidence type="ECO:0000256" key="1">
    <source>
        <dbReference type="ARBA" id="ARBA00022598"/>
    </source>
</evidence>
<comment type="similarity">
    <text evidence="5">Belongs to the biotin--protein ligase family.</text>
</comment>
<organism evidence="7 8">
    <name type="scientific">Cetobacterium somerae ATCC BAA-474</name>
    <dbReference type="NCBI Taxonomy" id="1319815"/>
    <lineage>
        <taxon>Bacteria</taxon>
        <taxon>Fusobacteriati</taxon>
        <taxon>Fusobacteriota</taxon>
        <taxon>Fusobacteriia</taxon>
        <taxon>Fusobacteriales</taxon>
        <taxon>Fusobacteriaceae</taxon>
        <taxon>Cetobacterium</taxon>
    </lineage>
</organism>
<dbReference type="SUPFAM" id="SSF55681">
    <property type="entry name" value="Class II aaRS and biotin synthetases"/>
    <property type="match status" value="1"/>
</dbReference>
<feature type="binding site" evidence="5">
    <location>
        <position position="113"/>
    </location>
    <ligand>
        <name>biotin</name>
        <dbReference type="ChEBI" id="CHEBI:57586"/>
    </ligand>
</feature>
<keyword evidence="1 5" id="KW-0436">Ligase</keyword>
<dbReference type="CDD" id="cd16442">
    <property type="entry name" value="BPL"/>
    <property type="match status" value="1"/>
</dbReference>
<feature type="binding site" evidence="5">
    <location>
        <begin position="89"/>
        <end position="91"/>
    </location>
    <ligand>
        <name>biotin</name>
        <dbReference type="ChEBI" id="CHEBI:57586"/>
    </ligand>
</feature>
<sequence length="320" mass="35821">MTTKEKIISMLEENKGSYLSGEDIGIQLNISRAAVSKAIKELKNNGYTIDSVNRKGHCIPHKSNTLSLIEIKKNLKYNNDIILKDSVFSTNSEGKNYLVNNPEHGTVIIANEQTNGRGRKGRSFFSPKNTGIYMSIILKPKTLLLENSFKITIATAVAVSNAIDEICNKDTQIKWVNDIFLNNKKICGILTEAITDFESGSIENIVLGIGVNFNTLNFPEDLSHTAGSIFLEDITPINRNQLISKIINNLMDIIENLDDSEIIKIYRNKSFLIGKDIIYYEKNSPIQGIVVDIDDNGHLIVQDSNKIIKILKSGEVNFKW</sequence>
<keyword evidence="4 5" id="KW-0092">Biotin</keyword>
<dbReference type="InterPro" id="IPR030855">
    <property type="entry name" value="Bifunct_BirA"/>
</dbReference>
<feature type="DNA-binding region" description="H-T-H motif" evidence="5">
    <location>
        <begin position="21"/>
        <end position="40"/>
    </location>
</feature>
<dbReference type="eggNOG" id="COG0340">
    <property type="taxonomic scope" value="Bacteria"/>
</dbReference>
<dbReference type="GO" id="GO:0005524">
    <property type="term" value="F:ATP binding"/>
    <property type="evidence" value="ECO:0007669"/>
    <property type="project" value="UniProtKB-UniRule"/>
</dbReference>
<keyword evidence="5" id="KW-0238">DNA-binding</keyword>
<dbReference type="InterPro" id="IPR036390">
    <property type="entry name" value="WH_DNA-bd_sf"/>
</dbReference>
<dbReference type="Gene3D" id="1.10.10.10">
    <property type="entry name" value="Winged helix-like DNA-binding domain superfamily/Winged helix DNA-binding domain"/>
    <property type="match status" value="1"/>
</dbReference>
<keyword evidence="2 5" id="KW-0547">Nucleotide-binding</keyword>
<accession>U7VBJ4</accession>
<dbReference type="PATRIC" id="fig|1319815.3.peg.1016"/>
<keyword evidence="3 5" id="KW-0067">ATP-binding</keyword>
<dbReference type="InterPro" id="IPR008988">
    <property type="entry name" value="Transcriptional_repressor_C"/>
</dbReference>
<dbReference type="SUPFAM" id="SSF46785">
    <property type="entry name" value="Winged helix' DNA-binding domain"/>
    <property type="match status" value="1"/>
</dbReference>
<protein>
    <recommendedName>
        <fullName evidence="5">Bifunctional ligase/repressor BirA</fullName>
    </recommendedName>
    <alternativeName>
        <fullName evidence="5">Biotin--[acetyl-CoA-carboxylase] ligase</fullName>
        <ecNumber evidence="5">6.3.4.15</ecNumber>
    </alternativeName>
    <alternativeName>
        <fullName evidence="5">Biotin--protein ligase</fullName>
    </alternativeName>
    <alternativeName>
        <fullName evidence="5">Biotin-[acetyl-CoA carboxylase] synthetase</fullName>
    </alternativeName>
</protein>
<dbReference type="Pfam" id="PF08279">
    <property type="entry name" value="HTH_11"/>
    <property type="match status" value="1"/>
</dbReference>
<feature type="binding site" evidence="5">
    <location>
        <position position="185"/>
    </location>
    <ligand>
        <name>biotin</name>
        <dbReference type="ChEBI" id="CHEBI:57586"/>
    </ligand>
</feature>
<dbReference type="eggNOG" id="COG1654">
    <property type="taxonomic scope" value="Bacteria"/>
</dbReference>
<comment type="function">
    <text evidence="5">Acts both as a biotin--[acetyl-CoA-carboxylase] ligase and a repressor.</text>
</comment>
<reference evidence="7 8" key="1">
    <citation type="submission" date="2013-08" db="EMBL/GenBank/DDBJ databases">
        <authorList>
            <person name="Weinstock G."/>
            <person name="Sodergren E."/>
            <person name="Wylie T."/>
            <person name="Fulton L."/>
            <person name="Fulton R."/>
            <person name="Fronick C."/>
            <person name="O'Laughlin M."/>
            <person name="Godfrey J."/>
            <person name="Miner T."/>
            <person name="Herter B."/>
            <person name="Appelbaum E."/>
            <person name="Cordes M."/>
            <person name="Lek S."/>
            <person name="Wollam A."/>
            <person name="Pepin K.H."/>
            <person name="Palsikar V.B."/>
            <person name="Mitreva M."/>
            <person name="Wilson R.K."/>
        </authorList>
    </citation>
    <scope>NUCLEOTIDE SEQUENCE [LARGE SCALE GENOMIC DNA]</scope>
    <source>
        <strain evidence="7 8">ATCC BAA-474</strain>
    </source>
</reference>
<name>U7VBJ4_9FUSO</name>
<dbReference type="InterPro" id="IPR004408">
    <property type="entry name" value="Biotin_CoA_COase_ligase"/>
</dbReference>
<keyword evidence="5" id="KW-0678">Repressor</keyword>
<dbReference type="InterPro" id="IPR003142">
    <property type="entry name" value="BPL_C"/>
</dbReference>
<evidence type="ECO:0000256" key="5">
    <source>
        <dbReference type="HAMAP-Rule" id="MF_00978"/>
    </source>
</evidence>
<keyword evidence="5" id="KW-0805">Transcription regulation</keyword>
<dbReference type="EMBL" id="AXZF01000038">
    <property type="protein sequence ID" value="ERT69092.1"/>
    <property type="molecule type" value="Genomic_DNA"/>
</dbReference>
<gene>
    <name evidence="5" type="primary">birA</name>
    <name evidence="7" type="ORF">HMPREF0202_01059</name>
</gene>
<dbReference type="PROSITE" id="PS51733">
    <property type="entry name" value="BPL_LPL_CATALYTIC"/>
    <property type="match status" value="1"/>
</dbReference>
<dbReference type="RefSeq" id="WP_023050599.1">
    <property type="nucleotide sequence ID" value="NZ_CP173062.2"/>
</dbReference>